<name>A0A6B3N7B5_9CYAN</name>
<sequence>MAFLNQYDETICGSSETGATFDGTEAVQSYCLCHNHLLLKLEDPEMRSLATKL</sequence>
<evidence type="ECO:0000313" key="1">
    <source>
        <dbReference type="EMBL" id="NER27443.1"/>
    </source>
</evidence>
<proteinExistence type="predicted"/>
<dbReference type="EMBL" id="JAAHFQ010000100">
    <property type="protein sequence ID" value="NER27443.1"/>
    <property type="molecule type" value="Genomic_DNA"/>
</dbReference>
<accession>A0A6B3N7B5</accession>
<comment type="caution">
    <text evidence="1">The sequence shown here is derived from an EMBL/GenBank/DDBJ whole genome shotgun (WGS) entry which is preliminary data.</text>
</comment>
<gene>
    <name evidence="1" type="ORF">F6J89_07350</name>
</gene>
<dbReference type="AlphaFoldDB" id="A0A6B3N7B5"/>
<protein>
    <submittedName>
        <fullName evidence="1">Uncharacterized protein</fullName>
    </submittedName>
</protein>
<reference evidence="1" key="1">
    <citation type="submission" date="2019-11" db="EMBL/GenBank/DDBJ databases">
        <title>Genomic insights into an expanded diversity of filamentous marine cyanobacteria reveals the extraordinary biosynthetic potential of Moorea and Okeania.</title>
        <authorList>
            <person name="Ferreira Leao T."/>
            <person name="Wang M."/>
            <person name="Moss N."/>
            <person name="Da Silva R."/>
            <person name="Sanders J."/>
            <person name="Nurk S."/>
            <person name="Gurevich A."/>
            <person name="Humphrey G."/>
            <person name="Reher R."/>
            <person name="Zhu Q."/>
            <person name="Belda-Ferre P."/>
            <person name="Glukhov E."/>
            <person name="Rex R."/>
            <person name="Dorrestein P.C."/>
            <person name="Knight R."/>
            <person name="Pevzner P."/>
            <person name="Gerwick W.H."/>
            <person name="Gerwick L."/>
        </authorList>
    </citation>
    <scope>NUCLEOTIDE SEQUENCE</scope>
    <source>
        <strain evidence="1">SIO1C4</strain>
    </source>
</reference>
<organism evidence="1">
    <name type="scientific">Symploca sp. SIO1C4</name>
    <dbReference type="NCBI Taxonomy" id="2607765"/>
    <lineage>
        <taxon>Bacteria</taxon>
        <taxon>Bacillati</taxon>
        <taxon>Cyanobacteriota</taxon>
        <taxon>Cyanophyceae</taxon>
        <taxon>Coleofasciculales</taxon>
        <taxon>Coleofasciculaceae</taxon>
        <taxon>Symploca</taxon>
    </lineage>
</organism>